<keyword evidence="4" id="KW-0418">Kinase</keyword>
<name>A0A9P9I8D2_9HYPO</name>
<dbReference type="Proteomes" id="UP000738349">
    <property type="component" value="Unassembled WGS sequence"/>
</dbReference>
<sequence length="425" mass="49194">MEVPHDGTEKLPLRQVNQRCGSSGSQRTDVEEPNAQELVKHLDKARKEGNVIHIDPKDAETRYSVGRKLADGAFGVVYTAIRSFDGRQVAIKFEPRKRACPQLRDEFRTYKVMAGCYGIPNVYYFGLVYLHNVLILDLLGPSLEDLFQACSRRFTAKTVMMIAKQLLQRIQDLHEHSFIYRDIKPGNFLMGRPETETANVVHFVDFGMAKRYRHPKTLQHIPCQEGKSVYGTPSYMSINAHLGQEQSRRDDLEALGNVFIYFLRGHLPWQGIKAATKRQPNEEISNKKRVTTIEELCKGFDMIWNYFQYVRKLDFEATPDYDYLRGLFSDTLRDKAEVDDGIYDWNELKQRHWCPKAGRLNTAETLQEVKISEMEKTQTKRLQTPLEMSHIPKRSLVSSPGQEPRLSKRTSHTRLDKHNKLKDSD</sequence>
<dbReference type="AlphaFoldDB" id="A0A9P9I8D2"/>
<dbReference type="Gene3D" id="1.10.510.10">
    <property type="entry name" value="Transferase(Phosphotransferase) domain 1"/>
    <property type="match status" value="1"/>
</dbReference>
<proteinExistence type="predicted"/>
<evidence type="ECO:0000259" key="3">
    <source>
        <dbReference type="PROSITE" id="PS50011"/>
    </source>
</evidence>
<comment type="caution">
    <text evidence="4">The sequence shown here is derived from an EMBL/GenBank/DDBJ whole genome shotgun (WGS) entry which is preliminary data.</text>
</comment>
<dbReference type="InterPro" id="IPR000719">
    <property type="entry name" value="Prot_kinase_dom"/>
</dbReference>
<dbReference type="PANTHER" id="PTHR11909">
    <property type="entry name" value="CASEIN KINASE-RELATED"/>
    <property type="match status" value="1"/>
</dbReference>
<feature type="region of interest" description="Disordered" evidence="2">
    <location>
        <begin position="1"/>
        <end position="33"/>
    </location>
</feature>
<keyword evidence="5" id="KW-1185">Reference proteome</keyword>
<dbReference type="InterPro" id="IPR011009">
    <property type="entry name" value="Kinase-like_dom_sf"/>
</dbReference>
<dbReference type="PROSITE" id="PS50011">
    <property type="entry name" value="PROTEIN_KINASE_DOM"/>
    <property type="match status" value="1"/>
</dbReference>
<accession>A0A9P9I8D2</accession>
<feature type="compositionally biased region" description="Basic and acidic residues" evidence="2">
    <location>
        <begin position="413"/>
        <end position="425"/>
    </location>
</feature>
<evidence type="ECO:0000313" key="5">
    <source>
        <dbReference type="Proteomes" id="UP000738349"/>
    </source>
</evidence>
<feature type="domain" description="Protein kinase" evidence="3">
    <location>
        <begin position="63"/>
        <end position="415"/>
    </location>
</feature>
<dbReference type="PROSITE" id="PS00108">
    <property type="entry name" value="PROTEIN_KINASE_ST"/>
    <property type="match status" value="1"/>
</dbReference>
<dbReference type="SMART" id="SM00220">
    <property type="entry name" value="S_TKc"/>
    <property type="match status" value="1"/>
</dbReference>
<dbReference type="InterPro" id="IPR008271">
    <property type="entry name" value="Ser/Thr_kinase_AS"/>
</dbReference>
<dbReference type="GO" id="GO:0005524">
    <property type="term" value="F:ATP binding"/>
    <property type="evidence" value="ECO:0007669"/>
    <property type="project" value="InterPro"/>
</dbReference>
<gene>
    <name evidence="4" type="ORF">EDB81DRAFT_361563</name>
</gene>
<dbReference type="Pfam" id="PF00069">
    <property type="entry name" value="Pkinase"/>
    <property type="match status" value="1"/>
</dbReference>
<dbReference type="EMBL" id="JAGMUV010000040">
    <property type="protein sequence ID" value="KAH7111631.1"/>
    <property type="molecule type" value="Genomic_DNA"/>
</dbReference>
<dbReference type="InterPro" id="IPR050235">
    <property type="entry name" value="CK1_Ser-Thr_kinase"/>
</dbReference>
<dbReference type="OrthoDB" id="5800476at2759"/>
<evidence type="ECO:0000256" key="2">
    <source>
        <dbReference type="SAM" id="MobiDB-lite"/>
    </source>
</evidence>
<keyword evidence="4" id="KW-0808">Transferase</keyword>
<evidence type="ECO:0000256" key="1">
    <source>
        <dbReference type="ARBA" id="ARBA00012513"/>
    </source>
</evidence>
<dbReference type="GO" id="GO:0004674">
    <property type="term" value="F:protein serine/threonine kinase activity"/>
    <property type="evidence" value="ECO:0007669"/>
    <property type="project" value="UniProtKB-EC"/>
</dbReference>
<dbReference type="FunFam" id="1.10.510.10:FF:001123">
    <property type="entry name" value="CK1/CK1/CK1-D protein kinase"/>
    <property type="match status" value="1"/>
</dbReference>
<evidence type="ECO:0000313" key="4">
    <source>
        <dbReference type="EMBL" id="KAH7111631.1"/>
    </source>
</evidence>
<protein>
    <recommendedName>
        <fullName evidence="1">non-specific serine/threonine protein kinase</fullName>
        <ecNumber evidence="1">2.7.11.1</ecNumber>
    </recommendedName>
</protein>
<organism evidence="4 5">
    <name type="scientific">Dactylonectria macrodidyma</name>
    <dbReference type="NCBI Taxonomy" id="307937"/>
    <lineage>
        <taxon>Eukaryota</taxon>
        <taxon>Fungi</taxon>
        <taxon>Dikarya</taxon>
        <taxon>Ascomycota</taxon>
        <taxon>Pezizomycotina</taxon>
        <taxon>Sordariomycetes</taxon>
        <taxon>Hypocreomycetidae</taxon>
        <taxon>Hypocreales</taxon>
        <taxon>Nectriaceae</taxon>
        <taxon>Dactylonectria</taxon>
    </lineage>
</organism>
<feature type="compositionally biased region" description="Polar residues" evidence="2">
    <location>
        <begin position="15"/>
        <end position="27"/>
    </location>
</feature>
<feature type="compositionally biased region" description="Basic and acidic residues" evidence="2">
    <location>
        <begin position="1"/>
        <end position="12"/>
    </location>
</feature>
<feature type="region of interest" description="Disordered" evidence="2">
    <location>
        <begin position="374"/>
        <end position="425"/>
    </location>
</feature>
<reference evidence="4" key="1">
    <citation type="journal article" date="2021" name="Nat. Commun.">
        <title>Genetic determinants of endophytism in the Arabidopsis root mycobiome.</title>
        <authorList>
            <person name="Mesny F."/>
            <person name="Miyauchi S."/>
            <person name="Thiergart T."/>
            <person name="Pickel B."/>
            <person name="Atanasova L."/>
            <person name="Karlsson M."/>
            <person name="Huettel B."/>
            <person name="Barry K.W."/>
            <person name="Haridas S."/>
            <person name="Chen C."/>
            <person name="Bauer D."/>
            <person name="Andreopoulos W."/>
            <person name="Pangilinan J."/>
            <person name="LaButti K."/>
            <person name="Riley R."/>
            <person name="Lipzen A."/>
            <person name="Clum A."/>
            <person name="Drula E."/>
            <person name="Henrissat B."/>
            <person name="Kohler A."/>
            <person name="Grigoriev I.V."/>
            <person name="Martin F.M."/>
            <person name="Hacquard S."/>
        </authorList>
    </citation>
    <scope>NUCLEOTIDE SEQUENCE</scope>
    <source>
        <strain evidence="4">MPI-CAGE-AT-0147</strain>
    </source>
</reference>
<dbReference type="SUPFAM" id="SSF56112">
    <property type="entry name" value="Protein kinase-like (PK-like)"/>
    <property type="match status" value="1"/>
</dbReference>
<dbReference type="EC" id="2.7.11.1" evidence="1"/>